<feature type="region of interest" description="Disordered" evidence="1">
    <location>
        <begin position="264"/>
        <end position="295"/>
    </location>
</feature>
<dbReference type="PANTHER" id="PTHR11439:SF470">
    <property type="entry name" value="CYSTEINE-RICH RLK (RECEPTOR-LIKE PROTEIN KINASE) 8"/>
    <property type="match status" value="1"/>
</dbReference>
<accession>A0AAW2X5K6</accession>
<feature type="domain" description="Reverse transcriptase Ty1/copia-type" evidence="2">
    <location>
        <begin position="397"/>
        <end position="527"/>
    </location>
</feature>
<dbReference type="PANTHER" id="PTHR11439">
    <property type="entry name" value="GAG-POL-RELATED RETROTRANSPOSON"/>
    <property type="match status" value="1"/>
</dbReference>
<dbReference type="AlphaFoldDB" id="A0AAW2X5K6"/>
<dbReference type="Pfam" id="PF25597">
    <property type="entry name" value="SH3_retrovirus"/>
    <property type="match status" value="1"/>
</dbReference>
<protein>
    <submittedName>
        <fullName evidence="4">Retrovirus-related Pol polyprotein from transposon RE1</fullName>
    </submittedName>
</protein>
<dbReference type="InterPro" id="IPR043502">
    <property type="entry name" value="DNA/RNA_pol_sf"/>
</dbReference>
<name>A0AAW2X5K6_9LAMI</name>
<reference evidence="4" key="1">
    <citation type="submission" date="2020-06" db="EMBL/GenBank/DDBJ databases">
        <authorList>
            <person name="Li T."/>
            <person name="Hu X."/>
            <person name="Zhang T."/>
            <person name="Song X."/>
            <person name="Zhang H."/>
            <person name="Dai N."/>
            <person name="Sheng W."/>
            <person name="Hou X."/>
            <person name="Wei L."/>
        </authorList>
    </citation>
    <scope>NUCLEOTIDE SEQUENCE</scope>
    <source>
        <strain evidence="4">KEN1</strain>
        <tissue evidence="4">Leaf</tissue>
    </source>
</reference>
<evidence type="ECO:0000313" key="4">
    <source>
        <dbReference type="EMBL" id="KAL0448559.1"/>
    </source>
</evidence>
<gene>
    <name evidence="4" type="ORF">Slati_1412300</name>
</gene>
<dbReference type="InterPro" id="IPR013103">
    <property type="entry name" value="RVT_2"/>
</dbReference>
<evidence type="ECO:0000259" key="3">
    <source>
        <dbReference type="Pfam" id="PF25597"/>
    </source>
</evidence>
<reference evidence="4" key="2">
    <citation type="journal article" date="2024" name="Plant">
        <title>Genomic evolution and insights into agronomic trait innovations of Sesamum species.</title>
        <authorList>
            <person name="Miao H."/>
            <person name="Wang L."/>
            <person name="Qu L."/>
            <person name="Liu H."/>
            <person name="Sun Y."/>
            <person name="Le M."/>
            <person name="Wang Q."/>
            <person name="Wei S."/>
            <person name="Zheng Y."/>
            <person name="Lin W."/>
            <person name="Duan Y."/>
            <person name="Cao H."/>
            <person name="Xiong S."/>
            <person name="Wang X."/>
            <person name="Wei L."/>
            <person name="Li C."/>
            <person name="Ma Q."/>
            <person name="Ju M."/>
            <person name="Zhao R."/>
            <person name="Li G."/>
            <person name="Mu C."/>
            <person name="Tian Q."/>
            <person name="Mei H."/>
            <person name="Zhang T."/>
            <person name="Gao T."/>
            <person name="Zhang H."/>
        </authorList>
    </citation>
    <scope>NUCLEOTIDE SEQUENCE</scope>
    <source>
        <strain evidence="4">KEN1</strain>
    </source>
</reference>
<dbReference type="Pfam" id="PF07727">
    <property type="entry name" value="RVT_2"/>
    <property type="match status" value="1"/>
</dbReference>
<dbReference type="EMBL" id="JACGWN010000005">
    <property type="protein sequence ID" value="KAL0448559.1"/>
    <property type="molecule type" value="Genomic_DNA"/>
</dbReference>
<dbReference type="CDD" id="cd09272">
    <property type="entry name" value="RNase_HI_RT_Ty1"/>
    <property type="match status" value="1"/>
</dbReference>
<evidence type="ECO:0000256" key="1">
    <source>
        <dbReference type="SAM" id="MobiDB-lite"/>
    </source>
</evidence>
<proteinExistence type="predicted"/>
<feature type="domain" description="Retroviral polymerase SH3-like" evidence="3">
    <location>
        <begin position="208"/>
        <end position="246"/>
    </location>
</feature>
<evidence type="ECO:0000259" key="2">
    <source>
        <dbReference type="Pfam" id="PF07727"/>
    </source>
</evidence>
<organism evidence="4">
    <name type="scientific">Sesamum latifolium</name>
    <dbReference type="NCBI Taxonomy" id="2727402"/>
    <lineage>
        <taxon>Eukaryota</taxon>
        <taxon>Viridiplantae</taxon>
        <taxon>Streptophyta</taxon>
        <taxon>Embryophyta</taxon>
        <taxon>Tracheophyta</taxon>
        <taxon>Spermatophyta</taxon>
        <taxon>Magnoliopsida</taxon>
        <taxon>eudicotyledons</taxon>
        <taxon>Gunneridae</taxon>
        <taxon>Pentapetalae</taxon>
        <taxon>asterids</taxon>
        <taxon>lamiids</taxon>
        <taxon>Lamiales</taxon>
        <taxon>Pedaliaceae</taxon>
        <taxon>Sesamum</taxon>
    </lineage>
</organism>
<dbReference type="SUPFAM" id="SSF56672">
    <property type="entry name" value="DNA/RNA polymerases"/>
    <property type="match status" value="1"/>
</dbReference>
<sequence>MLLHHESCGLKSKLDGRSNGPMIYRIQREISSISQKDLSLTAYLTKVKKLWNEFFCLSPTPKCKCGGCTCGINKAIADRDESTQLLQFLMGLHESYDSERSQILMQDPLPDMERAFSMLFAVEEQRAVHVDLAESPNHLAYHLSLKDNKREGADRFIQKKKTYQDKRSLVCSHYHRFHDRVDEIHEEKYIPSDPVTDCANFVQYDEEFAGYALTQKAYKLFDLENHTILFSRDVCFYEHEYPFSSISSPTNTCPLPIVPAYSDTLNASPPLSDPPPPATPSSPLPVAPSSPPLRRSTRAMHKPVWLSDFEPKNFSEAVRHEQWKEAMQAEIHALERNNTWRLTTLPAGKHAIGCKWVYKTKLRADGTVERYKAHLVAKDFNQIEGIDYTDSFSPVAKNITLERSLYGLKQASRQWNVEFTLKITKFGFRKSAYDHCLFIKKTDLGFLALLVYVDDILVTSPSISEIQPVKDYLHDLFTIKDLGDARYFFCLEIARGSTGLYVSQSKYIADIVRDTGLEDAKSVSTPLPQGIKLTADSGALLQDPGRYRRLVGCLLYLSFTRPDVSYSVQQLSQFLTHPCESHLAAVLHVIRYLKGCSSFGLFFPADSSFDLTAFCDVDWALCTDTRRSLTGFCIFLGDALVSWKIKKQSTVSRSTAEAEYRSMAATVCELRWLAYVLSDFGPSWVWLPWHPVPLVGGLLKFSDSLSIRRRQRLQPPWELQLQSPQLPSLMQDSRRPKNRICY</sequence>
<comment type="caution">
    <text evidence="4">The sequence shown here is derived from an EMBL/GenBank/DDBJ whole genome shotgun (WGS) entry which is preliminary data.</text>
</comment>
<dbReference type="InterPro" id="IPR057670">
    <property type="entry name" value="SH3_retrovirus"/>
</dbReference>
<feature type="compositionally biased region" description="Pro residues" evidence="1">
    <location>
        <begin position="271"/>
        <end position="291"/>
    </location>
</feature>